<evidence type="ECO:0000259" key="18">
    <source>
        <dbReference type="Pfam" id="PF14699"/>
    </source>
</evidence>
<evidence type="ECO:0000256" key="1">
    <source>
        <dbReference type="ARBA" id="ARBA00000439"/>
    </source>
</evidence>
<keyword evidence="9" id="KW-0328">Glycosyltransferase</keyword>
<dbReference type="EC" id="3.2.1.33" evidence="6"/>
<dbReference type="PANTHER" id="PTHR10569:SF2">
    <property type="entry name" value="GLYCOGEN DEBRANCHING ENZYME"/>
    <property type="match status" value="1"/>
</dbReference>
<dbReference type="Pfam" id="PF06202">
    <property type="entry name" value="GDE_C"/>
    <property type="match status" value="1"/>
</dbReference>
<keyword evidence="8" id="KW-0963">Cytoplasm</keyword>
<dbReference type="GO" id="GO:0004134">
    <property type="term" value="F:4-alpha-glucanotransferase activity"/>
    <property type="evidence" value="ECO:0007669"/>
    <property type="project" value="UniProtKB-EC"/>
</dbReference>
<evidence type="ECO:0000256" key="15">
    <source>
        <dbReference type="ARBA" id="ARBA00025780"/>
    </source>
</evidence>
<accession>A0A3N4M1U1</accession>
<comment type="function">
    <text evidence="3">Multifunctional enzyme acting as 1,4-alpha-D-glucan:1,4-alpha-D-glucan 4-alpha-D-glycosyltransferase and amylo-1,6-glucosidase in glycogen degradation.</text>
</comment>
<evidence type="ECO:0000256" key="10">
    <source>
        <dbReference type="ARBA" id="ARBA00022679"/>
    </source>
</evidence>
<dbReference type="Gene3D" id="3.20.20.80">
    <property type="entry name" value="Glycosidases"/>
    <property type="match status" value="2"/>
</dbReference>
<dbReference type="InterPro" id="IPR032792">
    <property type="entry name" value="AGL_glucanoTrfase"/>
</dbReference>
<evidence type="ECO:0000256" key="2">
    <source>
        <dbReference type="ARBA" id="ARBA00000927"/>
    </source>
</evidence>
<name>A0A3N4M1U1_9PEZI</name>
<evidence type="ECO:0000256" key="12">
    <source>
        <dbReference type="ARBA" id="ARBA00023056"/>
    </source>
</evidence>
<dbReference type="SUPFAM" id="SSF48208">
    <property type="entry name" value="Six-hairpin glycosidases"/>
    <property type="match status" value="1"/>
</dbReference>
<dbReference type="PANTHER" id="PTHR10569">
    <property type="entry name" value="GLYCOGEN DEBRANCHING ENZYME"/>
    <property type="match status" value="1"/>
</dbReference>
<dbReference type="InParanoid" id="A0A3N4M1U1"/>
<dbReference type="InterPro" id="IPR017853">
    <property type="entry name" value="GH"/>
</dbReference>
<dbReference type="FunFam" id="1.50.10.10:FF:000039">
    <property type="entry name" value="Glycogen debranching enzyme Gdb1, putative"/>
    <property type="match status" value="1"/>
</dbReference>
<dbReference type="GO" id="GO:0005978">
    <property type="term" value="P:glycogen biosynthetic process"/>
    <property type="evidence" value="ECO:0007669"/>
    <property type="project" value="UniProtKB-KW"/>
</dbReference>
<dbReference type="Pfam" id="PF14699">
    <property type="entry name" value="hGDE_N"/>
    <property type="match status" value="1"/>
</dbReference>
<dbReference type="Gene3D" id="1.50.10.10">
    <property type="match status" value="1"/>
</dbReference>
<keyword evidence="10" id="KW-0808">Transferase</keyword>
<evidence type="ECO:0000256" key="14">
    <source>
        <dbReference type="ARBA" id="ARBA00023295"/>
    </source>
</evidence>
<evidence type="ECO:0000256" key="7">
    <source>
        <dbReference type="ARBA" id="ARBA00020723"/>
    </source>
</evidence>
<dbReference type="CDD" id="cd11327">
    <property type="entry name" value="AmyAc_Glg_debranch_2"/>
    <property type="match status" value="1"/>
</dbReference>
<evidence type="ECO:0000256" key="6">
    <source>
        <dbReference type="ARBA" id="ARBA00012778"/>
    </source>
</evidence>
<dbReference type="EMBL" id="ML121531">
    <property type="protein sequence ID" value="RPB27352.1"/>
    <property type="molecule type" value="Genomic_DNA"/>
</dbReference>
<dbReference type="FunCoup" id="A0A3N4M1U1">
    <property type="interactions" value="419"/>
</dbReference>
<keyword evidence="12" id="KW-0320">Glycogen biosynthesis</keyword>
<dbReference type="FunFam" id="3.20.20.80:FF:000242">
    <property type="entry name" value="Glycogen debranching enzyme Gdb1, putative"/>
    <property type="match status" value="1"/>
</dbReference>
<evidence type="ECO:0000313" key="21">
    <source>
        <dbReference type="EMBL" id="RPB27352.1"/>
    </source>
</evidence>
<comment type="subcellular location">
    <subcellularLocation>
        <location evidence="4">Cytoplasm</location>
    </subcellularLocation>
</comment>
<dbReference type="InterPro" id="IPR032788">
    <property type="entry name" value="AGL_central"/>
</dbReference>
<dbReference type="InterPro" id="IPR032790">
    <property type="entry name" value="GDE_C"/>
</dbReference>
<evidence type="ECO:0000256" key="13">
    <source>
        <dbReference type="ARBA" id="ARBA00023268"/>
    </source>
</evidence>
<evidence type="ECO:0000256" key="3">
    <source>
        <dbReference type="ARBA" id="ARBA00003530"/>
    </source>
</evidence>
<dbReference type="GO" id="GO:0005980">
    <property type="term" value="P:glycogen catabolic process"/>
    <property type="evidence" value="ECO:0007669"/>
    <property type="project" value="InterPro"/>
</dbReference>
<keyword evidence="22" id="KW-1185">Reference proteome</keyword>
<comment type="catalytic activity">
    <reaction evidence="1">
        <text>Transfers a segment of a (1-&gt;4)-alpha-D-glucan to a new position in an acceptor, which may be glucose or a (1-&gt;4)-alpha-D-glucan.</text>
        <dbReference type="EC" id="2.4.1.25"/>
    </reaction>
</comment>
<feature type="domain" description="Glycogen debranching enzyme central" evidence="20">
    <location>
        <begin position="729"/>
        <end position="988"/>
    </location>
</feature>
<evidence type="ECO:0000256" key="8">
    <source>
        <dbReference type="ARBA" id="ARBA00022490"/>
    </source>
</evidence>
<dbReference type="InterPro" id="IPR008928">
    <property type="entry name" value="6-hairpin_glycosidase_sf"/>
</dbReference>
<evidence type="ECO:0000256" key="9">
    <source>
        <dbReference type="ARBA" id="ARBA00022676"/>
    </source>
</evidence>
<dbReference type="STRING" id="1051890.A0A3N4M1U1"/>
<feature type="domain" description="Glycogen debranching enzyme glucanotransferase" evidence="19">
    <location>
        <begin position="137"/>
        <end position="566"/>
    </location>
</feature>
<protein>
    <recommendedName>
        <fullName evidence="7">Glycogen debranching enzyme</fullName>
        <ecNumber evidence="5">2.4.1.25</ecNumber>
        <ecNumber evidence="6">3.2.1.33</ecNumber>
    </recommendedName>
    <alternativeName>
        <fullName evidence="16">Glycogen debrancher</fullName>
    </alternativeName>
</protein>
<dbReference type="Proteomes" id="UP000267821">
    <property type="component" value="Unassembled WGS sequence"/>
</dbReference>
<feature type="domain" description="Eukaryotic glycogen debranching enzyme N-terminal" evidence="18">
    <location>
        <begin position="35"/>
        <end position="134"/>
    </location>
</feature>
<dbReference type="SUPFAM" id="SSF51445">
    <property type="entry name" value="(Trans)glycosidases"/>
    <property type="match status" value="1"/>
</dbReference>
<keyword evidence="13" id="KW-0511">Multifunctional enzyme</keyword>
<reference evidence="21 22" key="1">
    <citation type="journal article" date="2018" name="Nat. Ecol. Evol.">
        <title>Pezizomycetes genomes reveal the molecular basis of ectomycorrhizal truffle lifestyle.</title>
        <authorList>
            <person name="Murat C."/>
            <person name="Payen T."/>
            <person name="Noel B."/>
            <person name="Kuo A."/>
            <person name="Morin E."/>
            <person name="Chen J."/>
            <person name="Kohler A."/>
            <person name="Krizsan K."/>
            <person name="Balestrini R."/>
            <person name="Da Silva C."/>
            <person name="Montanini B."/>
            <person name="Hainaut M."/>
            <person name="Levati E."/>
            <person name="Barry K.W."/>
            <person name="Belfiori B."/>
            <person name="Cichocki N."/>
            <person name="Clum A."/>
            <person name="Dockter R.B."/>
            <person name="Fauchery L."/>
            <person name="Guy J."/>
            <person name="Iotti M."/>
            <person name="Le Tacon F."/>
            <person name="Lindquist E.A."/>
            <person name="Lipzen A."/>
            <person name="Malagnac F."/>
            <person name="Mello A."/>
            <person name="Molinier V."/>
            <person name="Miyauchi S."/>
            <person name="Poulain J."/>
            <person name="Riccioni C."/>
            <person name="Rubini A."/>
            <person name="Sitrit Y."/>
            <person name="Splivallo R."/>
            <person name="Traeger S."/>
            <person name="Wang M."/>
            <person name="Zifcakova L."/>
            <person name="Wipf D."/>
            <person name="Zambonelli A."/>
            <person name="Paolocci F."/>
            <person name="Nowrousian M."/>
            <person name="Ottonello S."/>
            <person name="Baldrian P."/>
            <person name="Spatafora J.W."/>
            <person name="Henrissat B."/>
            <person name="Nagy L.G."/>
            <person name="Aury J.M."/>
            <person name="Wincker P."/>
            <person name="Grigoriev I.V."/>
            <person name="Bonfante P."/>
            <person name="Martin F.M."/>
        </authorList>
    </citation>
    <scope>NUCLEOTIDE SEQUENCE [LARGE SCALE GENOMIC DNA]</scope>
    <source>
        <strain evidence="21 22">ATCC MYA-4762</strain>
    </source>
</reference>
<evidence type="ECO:0000259" key="17">
    <source>
        <dbReference type="Pfam" id="PF06202"/>
    </source>
</evidence>
<feature type="domain" description="Glycogen debranching enzyme C-terminal" evidence="17">
    <location>
        <begin position="1093"/>
        <end position="1559"/>
    </location>
</feature>
<gene>
    <name evidence="21" type="ORF">L211DRAFT_894063</name>
</gene>
<dbReference type="Pfam" id="PF14702">
    <property type="entry name" value="hGDE_central"/>
    <property type="match status" value="1"/>
</dbReference>
<evidence type="ECO:0000313" key="22">
    <source>
        <dbReference type="Proteomes" id="UP000267821"/>
    </source>
</evidence>
<keyword evidence="11" id="KW-0378">Hydrolase</keyword>
<dbReference type="InterPro" id="IPR029436">
    <property type="entry name" value="AGL_euk_N"/>
</dbReference>
<dbReference type="OrthoDB" id="10248904at2759"/>
<evidence type="ECO:0000259" key="20">
    <source>
        <dbReference type="Pfam" id="PF14702"/>
    </source>
</evidence>
<sequence>MPQRAVYLLTLSDDGSPDIVGNYINLPPPTEPYTLRFSIEGASSICRKGSLWVNVPAAGEEFDRKKFKRYELSPHFNQNIYIDITIDRPGAFAFYTTYAPLPTFSASTNPTEPTPKPTQTPTHYFTVPPNLTINGQPLPLDSLSVLSVVSKWLGPVGKWEPHLSYISRKGYNMVHFTPIQQRGDSNSPYSLRNQLLFDPEAFPNGLKDVEGIVDRMQKEYGILSLTDVVWNHTAPESEWLQEYPNSGYNLVTAPWLESAYVLDTALLEFGLKLKSLDLPVDLKTTDDVLLVMEGIKKHVIPEIALWEFFAINVKRDAKLAVEAWKAGKGKRGLAGYTPGLGLFNKAALVVKTGLRGAERLGERFRRNVDPEAGAAYIFSALGAPSGGNDAEALETITKVLDEINLPFYKEYDADLAEILEQLFNRIKYLKIDEHGPLQGPVKEGAPLVESYFCRLPKNSTTEKHPQGALYLAVNGWIWNSNPLIDFAGPNSRAYLRREVISWGDCIKLRYGKGPEDSPYLWSHMKEYTELMAKCFHGFRIDNCHSTPLHVAEYFLDAARTERKDLYVMAELFTGNENMDKVYVERLALASLIREAMQAWGTGELSRLVHKHGGKPIGSFEPESGTGLLGGGTGAAELVKIVTGSPIHALFMDCTHDNEPPAQKREAKDTLPNGALVAMCDCAVGSVYGYDEVYPKLLDVVNEKRLYSPPPPPPSADASSVVKEAAGLDGVAKIKRILNRIHEKMTREGYEEMHVHHENEYITVHRVKPGVNKGYFLIAHTAMKGNTGDNRGDIKPISLPGSKVKLIGGWTLKVEDSGKDKAAVIQAEDLLTGLPSKVEELVMDEVTENNSIGEVGVVSTIIVPSIFPPGSIALYETWVPGSASSEQSAGEGVYDLDDFLVSGAKEAVSKLNLVDLNFLLYKCEAEERDGTGGKDGIYNVPGVGNLVYAGLQGWWSVMQGVVEKNDLGHPLCQHLRDGTWPLGYMIGRITREMADKYDGDEGKAGRFAPVEEWFKKRLERIERVPSWLRPRCFALVLGEAYIRSIERATDLMGGCLNEPGKSGAKKGGFLRELALVGIQVTGLNKSTSLWPNKPVACMAAGLPHFSYDYMRCWGRDIFISLRGLYLATGRYAEAKEHILAFASVLKHGMIPNLLDAGRKPRYNARDSIWFWLQCVQDYTKMVPHGTDILNESVKRRFLPYDDEWFDVHDPRAFSRSSTIAEVIQEALQRHAWGMSFREANAGTGLDSNMKWDGFWIQNGVKDWDRPFVAGGNKWNCGTWMDKNGESDKAGNKGIPGSPRDGAAIEITGLLYSTLRWVVDLNKRGLYQWDSVQTSVESKTPIPLAEWANRIQRNFEKCYYVPIDEDQDKDYVIKKQFVLTRGIYKDLFGSTVLIGARDGDQQEGREDYRFRPNQFIAMVVAPDLFDAQHALGAIEIADNTLRGPIGMATLAPDDINYRPYYINSVDNDDFLTSKGRNYHQGPEWAWPTGFFLRAMLKFDLQRKSTREERVETYQQITRRLGECKKHIRESTWRGLTELTQKKGEICHDSSPTQAWSASCLIDLFYDCDKLHQEWESKEEVS</sequence>
<dbReference type="InterPro" id="IPR012341">
    <property type="entry name" value="6hp_glycosidase-like_sf"/>
</dbReference>
<evidence type="ECO:0000256" key="5">
    <source>
        <dbReference type="ARBA" id="ARBA00012560"/>
    </source>
</evidence>
<evidence type="ECO:0000256" key="11">
    <source>
        <dbReference type="ARBA" id="ARBA00022801"/>
    </source>
</evidence>
<evidence type="ECO:0000256" key="4">
    <source>
        <dbReference type="ARBA" id="ARBA00004496"/>
    </source>
</evidence>
<dbReference type="GO" id="GO:0004135">
    <property type="term" value="F:amylo-alpha-1,6-glucosidase activity"/>
    <property type="evidence" value="ECO:0007669"/>
    <property type="project" value="UniProtKB-EC"/>
</dbReference>
<dbReference type="InterPro" id="IPR010401">
    <property type="entry name" value="AGL/Gdb1"/>
</dbReference>
<organism evidence="21 22">
    <name type="scientific">Terfezia boudieri ATCC MYA-4762</name>
    <dbReference type="NCBI Taxonomy" id="1051890"/>
    <lineage>
        <taxon>Eukaryota</taxon>
        <taxon>Fungi</taxon>
        <taxon>Dikarya</taxon>
        <taxon>Ascomycota</taxon>
        <taxon>Pezizomycotina</taxon>
        <taxon>Pezizomycetes</taxon>
        <taxon>Pezizales</taxon>
        <taxon>Pezizaceae</taxon>
        <taxon>Terfezia</taxon>
    </lineage>
</organism>
<keyword evidence="14" id="KW-0326">Glycosidase</keyword>
<dbReference type="GO" id="GO:0005737">
    <property type="term" value="C:cytoplasm"/>
    <property type="evidence" value="ECO:0007669"/>
    <property type="project" value="UniProtKB-SubCell"/>
</dbReference>
<dbReference type="EC" id="2.4.1.25" evidence="5"/>
<evidence type="ECO:0000259" key="19">
    <source>
        <dbReference type="Pfam" id="PF14701"/>
    </source>
</evidence>
<evidence type="ECO:0000256" key="16">
    <source>
        <dbReference type="ARBA" id="ARBA00031477"/>
    </source>
</evidence>
<dbReference type="Pfam" id="PF14701">
    <property type="entry name" value="hDGE_amylase"/>
    <property type="match status" value="1"/>
</dbReference>
<comment type="catalytic activity">
    <reaction evidence="2">
        <text>Hydrolysis of (1-&gt;6)-alpha-D-glucosidic branch linkages in glycogen phosphorylase limit dextrin.</text>
        <dbReference type="EC" id="3.2.1.33"/>
    </reaction>
</comment>
<comment type="similarity">
    <text evidence="15">Belongs to the glycogen debranching enzyme family.</text>
</comment>
<proteinExistence type="inferred from homology"/>